<dbReference type="RefSeq" id="WP_094788236.1">
    <property type="nucleotide sequence ID" value="NZ_NDXW01000001.1"/>
</dbReference>
<gene>
    <name evidence="2" type="ORF">B9G39_18345</name>
</gene>
<dbReference type="InterPro" id="IPR004864">
    <property type="entry name" value="LEA_2"/>
</dbReference>
<evidence type="ECO:0000259" key="1">
    <source>
        <dbReference type="SMART" id="SM00769"/>
    </source>
</evidence>
<dbReference type="Proteomes" id="UP000257039">
    <property type="component" value="Unassembled WGS sequence"/>
</dbReference>
<accession>A0A4P9VQF2</accession>
<dbReference type="AlphaFoldDB" id="A0A4P9VQF2"/>
<dbReference type="EMBL" id="NDXW01000001">
    <property type="protein sequence ID" value="RDH45246.1"/>
    <property type="molecule type" value="Genomic_DNA"/>
</dbReference>
<dbReference type="InterPro" id="IPR013990">
    <property type="entry name" value="WHy-dom"/>
</dbReference>
<sequence length="160" mass="17889">MHWPFLPKAARLYITLLANLLLLAGCATLSSTYEKPQLSLNSLHILEPDGLTQRFALGLQIMNPNDQPLNIKGLYYTIELEGYELISGVSNQIPEVPAFGTANFTVHANTNLINSIRFINAIIKQPKDTFSYSLSGKLSLDNFYPRQVNIEQEGNISLKH</sequence>
<protein>
    <recommendedName>
        <fullName evidence="1">Water stress and hypersensitive response domain-containing protein</fullName>
    </recommendedName>
</protein>
<dbReference type="SMART" id="SM00769">
    <property type="entry name" value="WHy"/>
    <property type="match status" value="1"/>
</dbReference>
<feature type="domain" description="Water stress and hypersensitive response" evidence="1">
    <location>
        <begin position="38"/>
        <end position="157"/>
    </location>
</feature>
<evidence type="ECO:0000313" key="2">
    <source>
        <dbReference type="EMBL" id="RDH45246.1"/>
    </source>
</evidence>
<proteinExistence type="predicted"/>
<keyword evidence="3" id="KW-1185">Reference proteome</keyword>
<reference evidence="2 3" key="1">
    <citation type="submission" date="2017-04" db="EMBL/GenBank/DDBJ databases">
        <title>Draft genome sequence of Zooshikella ganghwensis VG4 isolated from Red Sea sediments.</title>
        <authorList>
            <person name="Rehman Z."/>
            <person name="Alam I."/>
            <person name="Kamau A."/>
            <person name="Bajic V."/>
            <person name="Leiknes T."/>
        </authorList>
    </citation>
    <scope>NUCLEOTIDE SEQUENCE [LARGE SCALE GENOMIC DNA]</scope>
    <source>
        <strain evidence="2 3">VG4</strain>
    </source>
</reference>
<dbReference type="GO" id="GO:0009269">
    <property type="term" value="P:response to desiccation"/>
    <property type="evidence" value="ECO:0007669"/>
    <property type="project" value="InterPro"/>
</dbReference>
<dbReference type="SUPFAM" id="SSF117070">
    <property type="entry name" value="LEA14-like"/>
    <property type="match status" value="1"/>
</dbReference>
<organism evidence="2 3">
    <name type="scientific">Zooshikella ganghwensis</name>
    <dbReference type="NCBI Taxonomy" id="202772"/>
    <lineage>
        <taxon>Bacteria</taxon>
        <taxon>Pseudomonadati</taxon>
        <taxon>Pseudomonadota</taxon>
        <taxon>Gammaproteobacteria</taxon>
        <taxon>Oceanospirillales</taxon>
        <taxon>Zooshikellaceae</taxon>
        <taxon>Zooshikella</taxon>
    </lineage>
</organism>
<dbReference type="Pfam" id="PF03168">
    <property type="entry name" value="LEA_2"/>
    <property type="match status" value="1"/>
</dbReference>
<evidence type="ECO:0000313" key="3">
    <source>
        <dbReference type="Proteomes" id="UP000257039"/>
    </source>
</evidence>
<name>A0A4P9VQF2_9GAMM</name>
<dbReference type="Gene3D" id="2.60.40.1820">
    <property type="match status" value="1"/>
</dbReference>
<comment type="caution">
    <text evidence="2">The sequence shown here is derived from an EMBL/GenBank/DDBJ whole genome shotgun (WGS) entry which is preliminary data.</text>
</comment>